<feature type="domain" description="SGNH hydrolase-type esterase" evidence="1">
    <location>
        <begin position="163"/>
        <end position="340"/>
    </location>
</feature>
<dbReference type="PANTHER" id="PTHR43784:SF2">
    <property type="entry name" value="GDSL-LIKE LIPASE_ACYLHYDROLASE, PUTATIVE (AFU_ORTHOLOGUE AFUA_2G00820)-RELATED"/>
    <property type="match status" value="1"/>
</dbReference>
<evidence type="ECO:0000313" key="2">
    <source>
        <dbReference type="EMBL" id="SNT37588.1"/>
    </source>
</evidence>
<protein>
    <submittedName>
        <fullName evidence="2">Lysophospholipase L1</fullName>
    </submittedName>
</protein>
<dbReference type="PANTHER" id="PTHR43784">
    <property type="entry name" value="GDSL-LIKE LIPASE/ACYLHYDROLASE, PUTATIVE (AFU_ORTHOLOGUE AFUA_2G00820)-RELATED"/>
    <property type="match status" value="1"/>
</dbReference>
<gene>
    <name evidence="2" type="ORF">SAMN05421812_105125</name>
</gene>
<sequence>MRYSHVMIWTAAFRTGVMDPHEELHFGEPRGFADQTVRQVLHLAGGGEAFRVRLTNRFGRTPLTVGAATAADAKLTFGGAGQVVVPPGEEVASDPVEVPVTAGGDLRVDLYFPERTDLVTYSHRPAELARIIDNDGRIEAVEGRYVVSGVDVPAPADTMIAAAFGDSWFEGVGTTRGANHRSVDFLNRRLASGWVVNLGIAGNRLLRDGVGDHALARFDREVLPIPALTHVLVNLGINDLVLPGMLGEPPASADDLVAGFTALADKAHRAGLRIVVATIGPFGAAVDVRRQVNDWIRTAGVFDGVADVAHAVADPRRPDHIRRDFDSGDGMHLNDLGAQAMADSFDLRDLTL</sequence>
<dbReference type="SUPFAM" id="SSF52266">
    <property type="entry name" value="SGNH hydrolase"/>
    <property type="match status" value="1"/>
</dbReference>
<reference evidence="2 3" key="1">
    <citation type="submission" date="2017-06" db="EMBL/GenBank/DDBJ databases">
        <authorList>
            <person name="Kim H.J."/>
            <person name="Triplett B.A."/>
        </authorList>
    </citation>
    <scope>NUCLEOTIDE SEQUENCE [LARGE SCALE GENOMIC DNA]</scope>
    <source>
        <strain evidence="2 3">CGMCC 4.5593</strain>
    </source>
</reference>
<dbReference type="Proteomes" id="UP000198362">
    <property type="component" value="Unassembled WGS sequence"/>
</dbReference>
<evidence type="ECO:0000313" key="3">
    <source>
        <dbReference type="Proteomes" id="UP000198362"/>
    </source>
</evidence>
<dbReference type="Pfam" id="PF13472">
    <property type="entry name" value="Lipase_GDSL_2"/>
    <property type="match status" value="1"/>
</dbReference>
<keyword evidence="3" id="KW-1185">Reference proteome</keyword>
<dbReference type="EMBL" id="FZPH01000005">
    <property type="protein sequence ID" value="SNT37588.1"/>
    <property type="molecule type" value="Genomic_DNA"/>
</dbReference>
<dbReference type="Gene3D" id="3.40.50.1110">
    <property type="entry name" value="SGNH hydrolase"/>
    <property type="match status" value="1"/>
</dbReference>
<evidence type="ECO:0000259" key="1">
    <source>
        <dbReference type="Pfam" id="PF13472"/>
    </source>
</evidence>
<dbReference type="InterPro" id="IPR053140">
    <property type="entry name" value="GDSL_Rv0518-like"/>
</dbReference>
<proteinExistence type="predicted"/>
<name>A0A239M613_9ACTN</name>
<accession>A0A239M613</accession>
<dbReference type="InterPro" id="IPR013830">
    <property type="entry name" value="SGNH_hydro"/>
</dbReference>
<dbReference type="AlphaFoldDB" id="A0A239M613"/>
<organism evidence="2 3">
    <name type="scientific">Asanoa hainanensis</name>
    <dbReference type="NCBI Taxonomy" id="560556"/>
    <lineage>
        <taxon>Bacteria</taxon>
        <taxon>Bacillati</taxon>
        <taxon>Actinomycetota</taxon>
        <taxon>Actinomycetes</taxon>
        <taxon>Micromonosporales</taxon>
        <taxon>Micromonosporaceae</taxon>
        <taxon>Asanoa</taxon>
    </lineage>
</organism>
<dbReference type="InterPro" id="IPR036514">
    <property type="entry name" value="SGNH_hydro_sf"/>
</dbReference>